<name>M1E0B1_SOLTU</name>
<reference evidence="2" key="2">
    <citation type="submission" date="2015-06" db="UniProtKB">
        <authorList>
            <consortium name="EnsemblPlants"/>
        </authorList>
    </citation>
    <scope>IDENTIFICATION</scope>
    <source>
        <strain evidence="2">DM1-3 516 R44</strain>
    </source>
</reference>
<dbReference type="Proteomes" id="UP000011115">
    <property type="component" value="Unassembled WGS sequence"/>
</dbReference>
<dbReference type="HOGENOM" id="CLU_1312041_0_0_1"/>
<proteinExistence type="predicted"/>
<dbReference type="Gramene" id="PGSC0003DMT400097288">
    <property type="protein sequence ID" value="PGSC0003DMT400097288"/>
    <property type="gene ID" value="PGSC0003DMG400046859"/>
</dbReference>
<accession>M1E0B1</accession>
<dbReference type="EnsemblPlants" id="PGSC0003DMT400097288">
    <property type="protein sequence ID" value="PGSC0003DMT400097288"/>
    <property type="gene ID" value="PGSC0003DMG400046859"/>
</dbReference>
<dbReference type="PaxDb" id="4113-PGSC0003DMT400097288"/>
<evidence type="ECO:0000313" key="3">
    <source>
        <dbReference type="Proteomes" id="UP000011115"/>
    </source>
</evidence>
<evidence type="ECO:0000313" key="2">
    <source>
        <dbReference type="EnsemblPlants" id="PGSC0003DMT400097288"/>
    </source>
</evidence>
<keyword evidence="3" id="KW-1185">Reference proteome</keyword>
<evidence type="ECO:0000256" key="1">
    <source>
        <dbReference type="SAM" id="MobiDB-lite"/>
    </source>
</evidence>
<reference evidence="3" key="1">
    <citation type="journal article" date="2011" name="Nature">
        <title>Genome sequence and analysis of the tuber crop potato.</title>
        <authorList>
            <consortium name="The Potato Genome Sequencing Consortium"/>
        </authorList>
    </citation>
    <scope>NUCLEOTIDE SEQUENCE [LARGE SCALE GENOMIC DNA]</scope>
    <source>
        <strain evidence="3">cv. DM1-3 516 R44</strain>
    </source>
</reference>
<protein>
    <submittedName>
        <fullName evidence="2">Uncharacterized protein</fullName>
    </submittedName>
</protein>
<feature type="compositionally biased region" description="Polar residues" evidence="1">
    <location>
        <begin position="110"/>
        <end position="121"/>
    </location>
</feature>
<dbReference type="InParanoid" id="M1E0B1"/>
<feature type="region of interest" description="Disordered" evidence="1">
    <location>
        <begin position="97"/>
        <end position="121"/>
    </location>
</feature>
<dbReference type="AlphaFoldDB" id="M1E0B1"/>
<organism evidence="2 3">
    <name type="scientific">Solanum tuberosum</name>
    <name type="common">Potato</name>
    <dbReference type="NCBI Taxonomy" id="4113"/>
    <lineage>
        <taxon>Eukaryota</taxon>
        <taxon>Viridiplantae</taxon>
        <taxon>Streptophyta</taxon>
        <taxon>Embryophyta</taxon>
        <taxon>Tracheophyta</taxon>
        <taxon>Spermatophyta</taxon>
        <taxon>Magnoliopsida</taxon>
        <taxon>eudicotyledons</taxon>
        <taxon>Gunneridae</taxon>
        <taxon>Pentapetalae</taxon>
        <taxon>asterids</taxon>
        <taxon>lamiids</taxon>
        <taxon>Solanales</taxon>
        <taxon>Solanaceae</taxon>
        <taxon>Solanoideae</taxon>
        <taxon>Solaneae</taxon>
        <taxon>Solanum</taxon>
    </lineage>
</organism>
<sequence length="210" mass="23419">MWPLLILSTASNFTAITTVRGHNHGHERCSWICLRLIAKWPQVAMLLPQGPREGPRLMVLTMVRGSPRGDALGVWALCHLEGDMTTRRAVERRVEEEIANDEEVPPQGPQKPQISQAPNNEPSVSLCSVSLGDIVLLRETIRRNADCSFHRLFYLAPSRLSALEQRAECVPSANFQACLAMLRLQLLRSFQPFCSILPLSVHASTKTSNT</sequence>